<feature type="region of interest" description="Disordered" evidence="1">
    <location>
        <begin position="1"/>
        <end position="22"/>
    </location>
</feature>
<evidence type="ECO:0000313" key="3">
    <source>
        <dbReference type="Proteomes" id="UP000016930"/>
    </source>
</evidence>
<dbReference type="HOGENOM" id="CLU_2196633_0_0_1"/>
<evidence type="ECO:0000313" key="2">
    <source>
        <dbReference type="EMBL" id="EMD32677.1"/>
    </source>
</evidence>
<sequence length="108" mass="12764">MARHSESYSRRYSGRPTEYPTSWRTCSESRYSIVYECIVKCSRSAGPRFSHRTHVQHERVLVLREGARTRCSIPEHRQQLRRRIRRCRGARMRPGDCGSRGRTDHSSQ</sequence>
<keyword evidence="3" id="KW-1185">Reference proteome</keyword>
<evidence type="ECO:0000256" key="1">
    <source>
        <dbReference type="SAM" id="MobiDB-lite"/>
    </source>
</evidence>
<name>M2R359_CERS8</name>
<proteinExistence type="predicted"/>
<protein>
    <submittedName>
        <fullName evidence="2">Uncharacterized protein</fullName>
    </submittedName>
</protein>
<dbReference type="Proteomes" id="UP000016930">
    <property type="component" value="Unassembled WGS sequence"/>
</dbReference>
<gene>
    <name evidence="2" type="ORF">CERSUDRAFT_108541</name>
</gene>
<dbReference type="EMBL" id="KB445809">
    <property type="protein sequence ID" value="EMD32677.1"/>
    <property type="molecule type" value="Genomic_DNA"/>
</dbReference>
<dbReference type="AlphaFoldDB" id="M2R359"/>
<reference evidence="2 3" key="1">
    <citation type="journal article" date="2012" name="Proc. Natl. Acad. Sci. U.S.A.">
        <title>Comparative genomics of Ceriporiopsis subvermispora and Phanerochaete chrysosporium provide insight into selective ligninolysis.</title>
        <authorList>
            <person name="Fernandez-Fueyo E."/>
            <person name="Ruiz-Duenas F.J."/>
            <person name="Ferreira P."/>
            <person name="Floudas D."/>
            <person name="Hibbett D.S."/>
            <person name="Canessa P."/>
            <person name="Larrondo L.F."/>
            <person name="James T.Y."/>
            <person name="Seelenfreund D."/>
            <person name="Lobos S."/>
            <person name="Polanco R."/>
            <person name="Tello M."/>
            <person name="Honda Y."/>
            <person name="Watanabe T."/>
            <person name="Watanabe T."/>
            <person name="Ryu J.S."/>
            <person name="Kubicek C.P."/>
            <person name="Schmoll M."/>
            <person name="Gaskell J."/>
            <person name="Hammel K.E."/>
            <person name="St John F.J."/>
            <person name="Vanden Wymelenberg A."/>
            <person name="Sabat G."/>
            <person name="Splinter BonDurant S."/>
            <person name="Syed K."/>
            <person name="Yadav J.S."/>
            <person name="Doddapaneni H."/>
            <person name="Subramanian V."/>
            <person name="Lavin J.L."/>
            <person name="Oguiza J.A."/>
            <person name="Perez G."/>
            <person name="Pisabarro A.G."/>
            <person name="Ramirez L."/>
            <person name="Santoyo F."/>
            <person name="Master E."/>
            <person name="Coutinho P.M."/>
            <person name="Henrissat B."/>
            <person name="Lombard V."/>
            <person name="Magnuson J.K."/>
            <person name="Kuees U."/>
            <person name="Hori C."/>
            <person name="Igarashi K."/>
            <person name="Samejima M."/>
            <person name="Held B.W."/>
            <person name="Barry K.W."/>
            <person name="LaButti K.M."/>
            <person name="Lapidus A."/>
            <person name="Lindquist E.A."/>
            <person name="Lucas S.M."/>
            <person name="Riley R."/>
            <person name="Salamov A.A."/>
            <person name="Hoffmeister D."/>
            <person name="Schwenk D."/>
            <person name="Hadar Y."/>
            <person name="Yarden O."/>
            <person name="de Vries R.P."/>
            <person name="Wiebenga A."/>
            <person name="Stenlid J."/>
            <person name="Eastwood D."/>
            <person name="Grigoriev I.V."/>
            <person name="Berka R.M."/>
            <person name="Blanchette R.A."/>
            <person name="Kersten P."/>
            <person name="Martinez A.T."/>
            <person name="Vicuna R."/>
            <person name="Cullen D."/>
        </authorList>
    </citation>
    <scope>NUCLEOTIDE SEQUENCE [LARGE SCALE GENOMIC DNA]</scope>
    <source>
        <strain evidence="2 3">B</strain>
    </source>
</reference>
<accession>M2R359</accession>
<organism evidence="2 3">
    <name type="scientific">Ceriporiopsis subvermispora (strain B)</name>
    <name type="common">White-rot fungus</name>
    <name type="synonym">Gelatoporia subvermispora</name>
    <dbReference type="NCBI Taxonomy" id="914234"/>
    <lineage>
        <taxon>Eukaryota</taxon>
        <taxon>Fungi</taxon>
        <taxon>Dikarya</taxon>
        <taxon>Basidiomycota</taxon>
        <taxon>Agaricomycotina</taxon>
        <taxon>Agaricomycetes</taxon>
        <taxon>Polyporales</taxon>
        <taxon>Gelatoporiaceae</taxon>
        <taxon>Gelatoporia</taxon>
    </lineage>
</organism>